<gene>
    <name evidence="2" type="ORF">KM031_11105</name>
</gene>
<keyword evidence="1" id="KW-0472">Membrane</keyword>
<feature type="transmembrane region" description="Helical" evidence="1">
    <location>
        <begin position="26"/>
        <end position="47"/>
    </location>
</feature>
<dbReference type="Proteomes" id="UP000679352">
    <property type="component" value="Chromosome"/>
</dbReference>
<reference evidence="2" key="1">
    <citation type="submission" date="2021-06" db="EMBL/GenBank/DDBJ databases">
        <title>Direct submission.</title>
        <authorList>
            <person name="Lee C.-S."/>
            <person name="Jin L."/>
        </authorList>
    </citation>
    <scope>NUCLEOTIDE SEQUENCE</scope>
    <source>
        <strain evidence="2">Con5</strain>
    </source>
</reference>
<keyword evidence="1" id="KW-0812">Transmembrane</keyword>
<dbReference type="RefSeq" id="WP_215504835.1">
    <property type="nucleotide sequence ID" value="NZ_CP076361.1"/>
</dbReference>
<keyword evidence="1" id="KW-1133">Transmembrane helix</keyword>
<protein>
    <submittedName>
        <fullName evidence="2">Uncharacterized protein</fullName>
    </submittedName>
</protein>
<organism evidence="2 3">
    <name type="scientific">Gemmobacter fulvus</name>
    <dbReference type="NCBI Taxonomy" id="2840474"/>
    <lineage>
        <taxon>Bacteria</taxon>
        <taxon>Pseudomonadati</taxon>
        <taxon>Pseudomonadota</taxon>
        <taxon>Alphaproteobacteria</taxon>
        <taxon>Rhodobacterales</taxon>
        <taxon>Paracoccaceae</taxon>
        <taxon>Gemmobacter</taxon>
    </lineage>
</organism>
<dbReference type="AlphaFoldDB" id="A0A975P5V1"/>
<proteinExistence type="predicted"/>
<evidence type="ECO:0000313" key="3">
    <source>
        <dbReference type="Proteomes" id="UP000679352"/>
    </source>
</evidence>
<dbReference type="EMBL" id="CP076361">
    <property type="protein sequence ID" value="QWK89401.1"/>
    <property type="molecule type" value="Genomic_DNA"/>
</dbReference>
<keyword evidence="3" id="KW-1185">Reference proteome</keyword>
<name>A0A975P5V1_9RHOB</name>
<evidence type="ECO:0000313" key="2">
    <source>
        <dbReference type="EMBL" id="QWK89401.1"/>
    </source>
</evidence>
<accession>A0A975P5V1</accession>
<evidence type="ECO:0000256" key="1">
    <source>
        <dbReference type="SAM" id="Phobius"/>
    </source>
</evidence>
<sequence length="65" mass="6728">MMLSGIVAGLASVIWALVSGYPILLLLVVYPVAGIVGALVFLAIVGLRSSTPQGQSSLHPIRQGR</sequence>
<dbReference type="KEGG" id="gfu:KM031_11105"/>